<proteinExistence type="predicted"/>
<name>A0AAN1FJT1_9VIBR</name>
<dbReference type="Proteomes" id="UP000197092">
    <property type="component" value="Chromosome 2"/>
</dbReference>
<evidence type="ECO:0000313" key="1">
    <source>
        <dbReference type="EMBL" id="ASI91865.1"/>
    </source>
</evidence>
<gene>
    <name evidence="1" type="ORF">BSZ05_18685</name>
</gene>
<organism evidence="1 2">
    <name type="scientific">Vibrio mediterranei</name>
    <dbReference type="NCBI Taxonomy" id="689"/>
    <lineage>
        <taxon>Bacteria</taxon>
        <taxon>Pseudomonadati</taxon>
        <taxon>Pseudomonadota</taxon>
        <taxon>Gammaproteobacteria</taxon>
        <taxon>Vibrionales</taxon>
        <taxon>Vibrionaceae</taxon>
        <taxon>Vibrio</taxon>
    </lineage>
</organism>
<evidence type="ECO:0000313" key="2">
    <source>
        <dbReference type="Proteomes" id="UP000197092"/>
    </source>
</evidence>
<reference evidence="2" key="1">
    <citation type="submission" date="2016-12" db="EMBL/GenBank/DDBJ databases">
        <title>Comparative genomic analysis reveals the diversity, evolution, and environmental adaptation strategies of the genus Vibrio.</title>
        <authorList>
            <person name="Lin H."/>
            <person name="Wang X."/>
            <person name="Zhang X.-H."/>
        </authorList>
    </citation>
    <scope>NUCLEOTIDE SEQUENCE [LARGE SCALE GENOMIC DNA]</scope>
    <source>
        <strain evidence="2">QT6D1</strain>
    </source>
</reference>
<dbReference type="KEGG" id="vsh:BSZ05_18685"/>
<protein>
    <submittedName>
        <fullName evidence="1">Uncharacterized protein</fullName>
    </submittedName>
</protein>
<accession>A0AAN1FJT1</accession>
<dbReference type="RefSeq" id="WP_088877936.1">
    <property type="nucleotide sequence ID" value="NZ_CP018309.1"/>
</dbReference>
<sequence>MKILFLHTLSSNITLFKPLATTSLPKHELSHDVQESFLNEIRKTGPTPSIVKQIQDYLSQRLTQGYDFIVCTCSTLGPIVDAYPDNRVFRVDRPMAEQTINYKRVLVAVTLESTIVPTRSLLESTNPQSQFEFLFIPEAWSHYVSDSMDKFNTSIINTIDKHIKKSSENYNAVLLAQASMAYAVDYCQFNIPVLSSPESCLRYLGTRLENDL</sequence>
<dbReference type="AlphaFoldDB" id="A0AAN1FJT1"/>
<dbReference type="EMBL" id="CP018309">
    <property type="protein sequence ID" value="ASI91865.1"/>
    <property type="molecule type" value="Genomic_DNA"/>
</dbReference>